<dbReference type="AlphaFoldDB" id="A0A382ERF0"/>
<feature type="non-terminal residue" evidence="1">
    <location>
        <position position="1"/>
    </location>
</feature>
<reference evidence="1" key="1">
    <citation type="submission" date="2018-05" db="EMBL/GenBank/DDBJ databases">
        <authorList>
            <person name="Lanie J.A."/>
            <person name="Ng W.-L."/>
            <person name="Kazmierczak K.M."/>
            <person name="Andrzejewski T.M."/>
            <person name="Davidsen T.M."/>
            <person name="Wayne K.J."/>
            <person name="Tettelin H."/>
            <person name="Glass J.I."/>
            <person name="Rusch D."/>
            <person name="Podicherti R."/>
            <person name="Tsui H.-C.T."/>
            <person name="Winkler M.E."/>
        </authorList>
    </citation>
    <scope>NUCLEOTIDE SEQUENCE</scope>
</reference>
<gene>
    <name evidence="1" type="ORF">METZ01_LOCUS205588</name>
</gene>
<organism evidence="1">
    <name type="scientific">marine metagenome</name>
    <dbReference type="NCBI Taxonomy" id="408172"/>
    <lineage>
        <taxon>unclassified sequences</taxon>
        <taxon>metagenomes</taxon>
        <taxon>ecological metagenomes</taxon>
    </lineage>
</organism>
<evidence type="ECO:0000313" key="1">
    <source>
        <dbReference type="EMBL" id="SVB52734.1"/>
    </source>
</evidence>
<accession>A0A382ERF0</accession>
<proteinExistence type="predicted"/>
<sequence length="30" mass="3670">AMIVACFQSVYVWVHYFGTEKPDMDYIYHR</sequence>
<name>A0A382ERF0_9ZZZZ</name>
<dbReference type="EMBL" id="UINC01045683">
    <property type="protein sequence ID" value="SVB52734.1"/>
    <property type="molecule type" value="Genomic_DNA"/>
</dbReference>
<protein>
    <submittedName>
        <fullName evidence="1">Uncharacterized protein</fullName>
    </submittedName>
</protein>